<sequence length="471" mass="51879">MRRKLFVIFITILLILSCNQKTVYAQDTPTYPVYVVQPGETLTLIAEKFNTTVDDIINVNGIVNANLISEGTELYIPGLEGITGQLLTHSVNVGETLEDLSRANHIPLQTLLTLNKITSPNEVFVGTNIIIPINDGGSALYVAHSVAPQDTLLESAVHLQTNPWVVLDWNDTRTSNTLIPNTPVYAEISADQAISRISPYLKDIVIDPLPLEQGNTIVITVQTTEPLDISGMVEDHVLHFFPMSDQENTYYAIQGIHAMAEPGLVDFNLTGSSNGQSIFNYDQMLLQQEGVFIQDPPLYVQDETVDPAITQPEEDFAKSIVSQITPEKYWQGSFRYPVDGSVADDTIGFMSTYGNRRSYNNSEYIYFHTGLDFGVYVNNLNIYAPAAGVVAYTGNMTVRGGATYIDHGQGIFSGLFHQAEILVKEGDHVEAGDLIGIIGATGRVTGPHLHWEIWANGVQVNPVDWVNNSYP</sequence>
<feature type="signal peptide" evidence="1">
    <location>
        <begin position="1"/>
        <end position="25"/>
    </location>
</feature>
<reference evidence="3 4" key="1">
    <citation type="journal article" date="2015" name="MBio">
        <title>Genome-Resolved Metagenomic Analysis Reveals Roles for Candidate Phyla and Other Microbial Community Members in Biogeochemical Transformations in Oil Reservoirs.</title>
        <authorList>
            <person name="Hu P."/>
            <person name="Tom L."/>
            <person name="Singh A."/>
            <person name="Thomas B.C."/>
            <person name="Baker B.J."/>
            <person name="Piceno Y.M."/>
            <person name="Andersen G.L."/>
            <person name="Banfield J.F."/>
        </authorList>
    </citation>
    <scope>NUCLEOTIDE SEQUENCE [LARGE SCALE GENOMIC DNA]</scope>
    <source>
        <strain evidence="3">46_16</strain>
    </source>
</reference>
<organism evidence="3 4">
    <name type="scientific">Anaerolinea thermophila</name>
    <dbReference type="NCBI Taxonomy" id="167964"/>
    <lineage>
        <taxon>Bacteria</taxon>
        <taxon>Bacillati</taxon>
        <taxon>Chloroflexota</taxon>
        <taxon>Anaerolineae</taxon>
        <taxon>Anaerolineales</taxon>
        <taxon>Anaerolineaceae</taxon>
        <taxon>Anaerolinea</taxon>
    </lineage>
</organism>
<dbReference type="PANTHER" id="PTHR21666">
    <property type="entry name" value="PEPTIDASE-RELATED"/>
    <property type="match status" value="1"/>
</dbReference>
<dbReference type="InterPro" id="IPR011055">
    <property type="entry name" value="Dup_hybrid_motif"/>
</dbReference>
<dbReference type="SUPFAM" id="SSF54106">
    <property type="entry name" value="LysM domain"/>
    <property type="match status" value="2"/>
</dbReference>
<evidence type="ECO:0000256" key="1">
    <source>
        <dbReference type="SAM" id="SignalP"/>
    </source>
</evidence>
<dbReference type="InterPro" id="IPR050570">
    <property type="entry name" value="Cell_wall_metabolism_enzyme"/>
</dbReference>
<dbReference type="SMART" id="SM00257">
    <property type="entry name" value="LysM"/>
    <property type="match status" value="2"/>
</dbReference>
<dbReference type="Pfam" id="PF01476">
    <property type="entry name" value="LysM"/>
    <property type="match status" value="2"/>
</dbReference>
<feature type="chain" id="PRO_5007171772" evidence="1">
    <location>
        <begin position="26"/>
        <end position="471"/>
    </location>
</feature>
<evidence type="ECO:0000313" key="3">
    <source>
        <dbReference type="EMBL" id="KUK46583.1"/>
    </source>
</evidence>
<dbReference type="CDD" id="cd12797">
    <property type="entry name" value="M23_peptidase"/>
    <property type="match status" value="1"/>
</dbReference>
<evidence type="ECO:0000259" key="2">
    <source>
        <dbReference type="PROSITE" id="PS51782"/>
    </source>
</evidence>
<comment type="caution">
    <text evidence="3">The sequence shown here is derived from an EMBL/GenBank/DDBJ whole genome shotgun (WGS) entry which is preliminary data.</text>
</comment>
<dbReference type="AlphaFoldDB" id="A0A124FN27"/>
<protein>
    <submittedName>
        <fullName evidence="3">Peptidase M23 family protein</fullName>
    </submittedName>
</protein>
<name>A0A124FN27_9CHLR</name>
<dbReference type="SUPFAM" id="SSF51261">
    <property type="entry name" value="Duplicated hybrid motif"/>
    <property type="match status" value="1"/>
</dbReference>
<evidence type="ECO:0000313" key="4">
    <source>
        <dbReference type="Proteomes" id="UP000064249"/>
    </source>
</evidence>
<dbReference type="Gene3D" id="2.70.70.10">
    <property type="entry name" value="Glucose Permease (Domain IIA)"/>
    <property type="match status" value="1"/>
</dbReference>
<dbReference type="Proteomes" id="UP000064249">
    <property type="component" value="Unassembled WGS sequence"/>
</dbReference>
<dbReference type="PANTHER" id="PTHR21666:SF270">
    <property type="entry name" value="MUREIN HYDROLASE ACTIVATOR ENVC"/>
    <property type="match status" value="1"/>
</dbReference>
<accession>A0A124FN27</accession>
<proteinExistence type="predicted"/>
<dbReference type="Gene3D" id="3.10.350.10">
    <property type="entry name" value="LysM domain"/>
    <property type="match status" value="2"/>
</dbReference>
<dbReference type="PROSITE" id="PS51257">
    <property type="entry name" value="PROKAR_LIPOPROTEIN"/>
    <property type="match status" value="1"/>
</dbReference>
<dbReference type="EMBL" id="LGFU01000019">
    <property type="protein sequence ID" value="KUK46583.1"/>
    <property type="molecule type" value="Genomic_DNA"/>
</dbReference>
<dbReference type="Pfam" id="PF01551">
    <property type="entry name" value="Peptidase_M23"/>
    <property type="match status" value="1"/>
</dbReference>
<dbReference type="GO" id="GO:0004222">
    <property type="term" value="F:metalloendopeptidase activity"/>
    <property type="evidence" value="ECO:0007669"/>
    <property type="project" value="TreeGrafter"/>
</dbReference>
<dbReference type="PROSITE" id="PS51782">
    <property type="entry name" value="LYSM"/>
    <property type="match status" value="2"/>
</dbReference>
<dbReference type="CDD" id="cd00118">
    <property type="entry name" value="LysM"/>
    <property type="match status" value="1"/>
</dbReference>
<feature type="domain" description="LysM" evidence="2">
    <location>
        <begin position="87"/>
        <end position="131"/>
    </location>
</feature>
<dbReference type="InterPro" id="IPR016047">
    <property type="entry name" value="M23ase_b-sheet_dom"/>
</dbReference>
<feature type="domain" description="LysM" evidence="2">
    <location>
        <begin position="32"/>
        <end position="76"/>
    </location>
</feature>
<gene>
    <name evidence="3" type="ORF">XD73_0552</name>
</gene>
<dbReference type="InterPro" id="IPR036779">
    <property type="entry name" value="LysM_dom_sf"/>
</dbReference>
<dbReference type="InterPro" id="IPR018392">
    <property type="entry name" value="LysM"/>
</dbReference>
<keyword evidence="1" id="KW-0732">Signal</keyword>